<dbReference type="PANTHER" id="PTHR43235">
    <property type="entry name" value="GLUTAMINE AMIDOTRANSFERASE PB2B2.05-RELATED"/>
    <property type="match status" value="1"/>
</dbReference>
<dbReference type="InterPro" id="IPR011697">
    <property type="entry name" value="Peptidase_C26"/>
</dbReference>
<gene>
    <name evidence="1" type="ORF">H1W37_17070</name>
</gene>
<evidence type="ECO:0000313" key="1">
    <source>
        <dbReference type="EMBL" id="MBA4613374.1"/>
    </source>
</evidence>
<name>A0A838Y2F9_9HYPH</name>
<protein>
    <submittedName>
        <fullName evidence="1">Gamma-glutamyl-gamma-aminobutyrate hydrolase family protein</fullName>
    </submittedName>
</protein>
<dbReference type="CDD" id="cd01745">
    <property type="entry name" value="GATase1_2"/>
    <property type="match status" value="1"/>
</dbReference>
<dbReference type="GO" id="GO:0006598">
    <property type="term" value="P:polyamine catabolic process"/>
    <property type="evidence" value="ECO:0007669"/>
    <property type="project" value="TreeGrafter"/>
</dbReference>
<reference evidence="1 2" key="1">
    <citation type="submission" date="2020-07" db="EMBL/GenBank/DDBJ databases">
        <authorList>
            <person name="Li M."/>
        </authorList>
    </citation>
    <scope>NUCLEOTIDE SEQUENCE [LARGE SCALE GENOMIC DNA]</scope>
    <source>
        <strain evidence="1 2">DSM 23284</strain>
    </source>
</reference>
<dbReference type="Pfam" id="PF07722">
    <property type="entry name" value="Peptidase_C26"/>
    <property type="match status" value="1"/>
</dbReference>
<dbReference type="GO" id="GO:0005829">
    <property type="term" value="C:cytosol"/>
    <property type="evidence" value="ECO:0007669"/>
    <property type="project" value="TreeGrafter"/>
</dbReference>
<evidence type="ECO:0000313" key="2">
    <source>
        <dbReference type="Proteomes" id="UP000559404"/>
    </source>
</evidence>
<keyword evidence="2" id="KW-1185">Reference proteome</keyword>
<dbReference type="PANTHER" id="PTHR43235:SF1">
    <property type="entry name" value="GLUTAMINE AMIDOTRANSFERASE PB2B2.05-RELATED"/>
    <property type="match status" value="1"/>
</dbReference>
<organism evidence="1 2">
    <name type="scientific">Stappia taiwanensis</name>
    <dbReference type="NCBI Taxonomy" id="992267"/>
    <lineage>
        <taxon>Bacteria</taxon>
        <taxon>Pseudomonadati</taxon>
        <taxon>Pseudomonadota</taxon>
        <taxon>Alphaproteobacteria</taxon>
        <taxon>Hyphomicrobiales</taxon>
        <taxon>Stappiaceae</taxon>
        <taxon>Stappia</taxon>
    </lineage>
</organism>
<dbReference type="InterPro" id="IPR044668">
    <property type="entry name" value="PuuD-like"/>
</dbReference>
<accession>A0A838Y2F9</accession>
<keyword evidence="1" id="KW-0378">Hydrolase</keyword>
<dbReference type="AlphaFoldDB" id="A0A838Y2F9"/>
<dbReference type="PROSITE" id="PS51273">
    <property type="entry name" value="GATASE_TYPE_1"/>
    <property type="match status" value="1"/>
</dbReference>
<dbReference type="GO" id="GO:0033969">
    <property type="term" value="F:gamma-glutamyl-gamma-aminobutyrate hydrolase activity"/>
    <property type="evidence" value="ECO:0007669"/>
    <property type="project" value="TreeGrafter"/>
</dbReference>
<dbReference type="InterPro" id="IPR029062">
    <property type="entry name" value="Class_I_gatase-like"/>
</dbReference>
<dbReference type="EMBL" id="JACEON010000018">
    <property type="protein sequence ID" value="MBA4613374.1"/>
    <property type="molecule type" value="Genomic_DNA"/>
</dbReference>
<reference evidence="1 2" key="2">
    <citation type="submission" date="2020-08" db="EMBL/GenBank/DDBJ databases">
        <title>Stappia taiwanensis sp. nov., isolated from a coastal thermal spring.</title>
        <authorList>
            <person name="Kampfer P."/>
        </authorList>
    </citation>
    <scope>NUCLEOTIDE SEQUENCE [LARGE SCALE GENOMIC DNA]</scope>
    <source>
        <strain evidence="1 2">DSM 23284</strain>
    </source>
</reference>
<dbReference type="Gene3D" id="3.40.50.880">
    <property type="match status" value="1"/>
</dbReference>
<dbReference type="SUPFAM" id="SSF52317">
    <property type="entry name" value="Class I glutamine amidotransferase-like"/>
    <property type="match status" value="1"/>
</dbReference>
<dbReference type="RefSeq" id="WP_181761572.1">
    <property type="nucleotide sequence ID" value="NZ_BMCR01000001.1"/>
</dbReference>
<sequence length="253" mass="26733">MSNKPVIAVIACSREVEGEPASIVKQRYLDAVSRYADALPIIVPPTASPAEAEALLARVDAVLLTGSNSNIEPSRYGGGAAGAPPFDPPRDETALHLIAGAIAAKKPLFGICRGLQELNVAFGGTLADERAIDGVEVSHHAPAEADLQEMFTYGHRARAEAGGVLADLVGTGPIAINSVHFQRVDTVGQGLTVEARAEDGVIEALSATQGEAPVLAVQWHPEWQPEGRHHDLAFWRYVGTQARKAMTLRPDAS</sequence>
<dbReference type="Proteomes" id="UP000559404">
    <property type="component" value="Unassembled WGS sequence"/>
</dbReference>
<proteinExistence type="predicted"/>
<comment type="caution">
    <text evidence="1">The sequence shown here is derived from an EMBL/GenBank/DDBJ whole genome shotgun (WGS) entry which is preliminary data.</text>
</comment>